<evidence type="ECO:0000313" key="3">
    <source>
        <dbReference type="Proteomes" id="UP000479190"/>
    </source>
</evidence>
<keyword evidence="3" id="KW-1185">Reference proteome</keyword>
<feature type="region of interest" description="Disordered" evidence="1">
    <location>
        <begin position="1"/>
        <end position="22"/>
    </location>
</feature>
<gene>
    <name evidence="2" type="ORF">TBRA_LOCUS2382</name>
</gene>
<organism evidence="2 3">
    <name type="scientific">Trichogramma brassicae</name>
    <dbReference type="NCBI Taxonomy" id="86971"/>
    <lineage>
        <taxon>Eukaryota</taxon>
        <taxon>Metazoa</taxon>
        <taxon>Ecdysozoa</taxon>
        <taxon>Arthropoda</taxon>
        <taxon>Hexapoda</taxon>
        <taxon>Insecta</taxon>
        <taxon>Pterygota</taxon>
        <taxon>Neoptera</taxon>
        <taxon>Endopterygota</taxon>
        <taxon>Hymenoptera</taxon>
        <taxon>Apocrita</taxon>
        <taxon>Proctotrupomorpha</taxon>
        <taxon>Chalcidoidea</taxon>
        <taxon>Trichogrammatidae</taxon>
        <taxon>Trichogramma</taxon>
    </lineage>
</organism>
<evidence type="ECO:0000313" key="2">
    <source>
        <dbReference type="EMBL" id="CAB0030379.1"/>
    </source>
</evidence>
<evidence type="ECO:0000256" key="1">
    <source>
        <dbReference type="SAM" id="MobiDB-lite"/>
    </source>
</evidence>
<name>A0A6H5I1G1_9HYME</name>
<dbReference type="Proteomes" id="UP000479190">
    <property type="component" value="Unassembled WGS sequence"/>
</dbReference>
<accession>A0A6H5I1G1</accession>
<proteinExistence type="predicted"/>
<sequence>MNSTSAWSSELREIQQGHTEDGQALAEIREDWSHRTRPMHCCGDGGCQTAWAGPSSSTGCLEDCEVRLFGHSSTQLHPCDRSTVERVLTALEERELLPHVLRIREWNVKRRAPTHCFWRGCSSCHHLLLPRWQCVISFRVGGCARDVSRCCPRFQRLPVCHKSFELPDAGDGRFERIADFAD</sequence>
<feature type="compositionally biased region" description="Basic and acidic residues" evidence="1">
    <location>
        <begin position="10"/>
        <end position="22"/>
    </location>
</feature>
<dbReference type="EMBL" id="CADCXV010000463">
    <property type="protein sequence ID" value="CAB0030379.1"/>
    <property type="molecule type" value="Genomic_DNA"/>
</dbReference>
<reference evidence="2 3" key="1">
    <citation type="submission" date="2020-02" db="EMBL/GenBank/DDBJ databases">
        <authorList>
            <person name="Ferguson B K."/>
        </authorList>
    </citation>
    <scope>NUCLEOTIDE SEQUENCE [LARGE SCALE GENOMIC DNA]</scope>
</reference>
<dbReference type="AlphaFoldDB" id="A0A6H5I1G1"/>
<protein>
    <submittedName>
        <fullName evidence="2">Uncharacterized protein</fullName>
    </submittedName>
</protein>